<dbReference type="InterPro" id="IPR000515">
    <property type="entry name" value="MetI-like"/>
</dbReference>
<evidence type="ECO:0000313" key="14">
    <source>
        <dbReference type="Proteomes" id="UP000198612"/>
    </source>
</evidence>
<dbReference type="GO" id="GO:0005886">
    <property type="term" value="C:plasma membrane"/>
    <property type="evidence" value="ECO:0007669"/>
    <property type="project" value="UniProtKB-SubCell"/>
</dbReference>
<sequence length="266" mass="29703">MSKKNYNWQLKSTLRILKEILFWAAGIWLFIYCWNIISARTIWPFVYDGAEQGSKLLMRMFPPNWTYFLDLLRPIWDTITIATLGTLAAILLSLFVAFLAAENTSPHPLLRQLALLIIVISRSVSSLIWAIILVIILGPGVLAGIIAISLRSVGFVSKLLYESIEEIDRKQVEAVEATGASKFSALIYSVVPQVFPSFVGTAVYRWDINIRESTVVGLVGAGGIGLQLNEAILGLKWPDAIIIFMMILSLVLFSELFSAKIRKILI</sequence>
<dbReference type="Pfam" id="PF00528">
    <property type="entry name" value="BPD_transp_1"/>
    <property type="match status" value="1"/>
</dbReference>
<name>A0A1G6KEB9_9FIRM</name>
<evidence type="ECO:0000313" key="15">
    <source>
        <dbReference type="Proteomes" id="UP000199519"/>
    </source>
</evidence>
<dbReference type="EMBL" id="FNBJ01000019">
    <property type="protein sequence ID" value="SDF67616.1"/>
    <property type="molecule type" value="Genomic_DNA"/>
</dbReference>
<dbReference type="GeneID" id="57011976"/>
<evidence type="ECO:0000256" key="7">
    <source>
        <dbReference type="RuleBase" id="RU363032"/>
    </source>
</evidence>
<reference evidence="14 15" key="1">
    <citation type="submission" date="2016-10" db="EMBL/GenBank/DDBJ databases">
        <authorList>
            <person name="Varghese N."/>
            <person name="Submissions S."/>
        </authorList>
    </citation>
    <scope>NUCLEOTIDE SEQUENCE [LARGE SCALE GENOMIC DNA]</scope>
    <source>
        <strain evidence="10 18">WG10</strain>
        <strain evidence="11 15">WG2</strain>
        <strain evidence="12 14">WG5</strain>
    </source>
</reference>
<evidence type="ECO:0000313" key="17">
    <source>
        <dbReference type="Proteomes" id="UP000295472"/>
    </source>
</evidence>
<dbReference type="NCBIfam" id="TIGR01097">
    <property type="entry name" value="PhnE"/>
    <property type="match status" value="1"/>
</dbReference>
<dbReference type="RefSeq" id="WP_089720319.1">
    <property type="nucleotide sequence ID" value="NZ_FMYT01000004.1"/>
</dbReference>
<dbReference type="PANTHER" id="PTHR30043">
    <property type="entry name" value="PHOSPHONATES TRANSPORT SYSTEM PERMEASE PROTEIN"/>
    <property type="match status" value="1"/>
</dbReference>
<evidence type="ECO:0000256" key="5">
    <source>
        <dbReference type="ARBA" id="ARBA00022989"/>
    </source>
</evidence>
<organism evidence="10 18">
    <name type="scientific">Halanaerobium congolense</name>
    <dbReference type="NCBI Taxonomy" id="54121"/>
    <lineage>
        <taxon>Bacteria</taxon>
        <taxon>Bacillati</taxon>
        <taxon>Bacillota</taxon>
        <taxon>Clostridia</taxon>
        <taxon>Halanaerobiales</taxon>
        <taxon>Halanaerobiaceae</taxon>
        <taxon>Halanaerobium</taxon>
    </lineage>
</organism>
<dbReference type="InterPro" id="IPR005769">
    <property type="entry name" value="PhnE/PtxC"/>
</dbReference>
<dbReference type="PANTHER" id="PTHR30043:SF1">
    <property type="entry name" value="ABC TRANSPORT SYSTEM PERMEASE PROTEIN P69"/>
    <property type="match status" value="1"/>
</dbReference>
<dbReference type="EMBL" id="FMYT01000004">
    <property type="protein sequence ID" value="SDC29277.1"/>
    <property type="molecule type" value="Genomic_DNA"/>
</dbReference>
<feature type="transmembrane region" description="Helical" evidence="7">
    <location>
        <begin position="241"/>
        <end position="259"/>
    </location>
</feature>
<dbReference type="Proteomes" id="UP000324896">
    <property type="component" value="Unassembled WGS sequence"/>
</dbReference>
<evidence type="ECO:0000313" key="18">
    <source>
        <dbReference type="Proteomes" id="UP000324896"/>
    </source>
</evidence>
<dbReference type="EMBL" id="QICM01000010">
    <property type="protein sequence ID" value="PXV66681.1"/>
    <property type="molecule type" value="Genomic_DNA"/>
</dbReference>
<dbReference type="InterPro" id="IPR035906">
    <property type="entry name" value="MetI-like_sf"/>
</dbReference>
<keyword evidence="15" id="KW-1185">Reference proteome</keyword>
<evidence type="ECO:0000313" key="13">
    <source>
        <dbReference type="EMBL" id="TDX46487.1"/>
    </source>
</evidence>
<keyword evidence="6 7" id="KW-0472">Membrane</keyword>
<dbReference type="CDD" id="cd06261">
    <property type="entry name" value="TM_PBP2"/>
    <property type="match status" value="1"/>
</dbReference>
<evidence type="ECO:0000256" key="4">
    <source>
        <dbReference type="ARBA" id="ARBA00022692"/>
    </source>
</evidence>
<evidence type="ECO:0000313" key="16">
    <source>
        <dbReference type="Proteomes" id="UP000247389"/>
    </source>
</evidence>
<dbReference type="GO" id="GO:0015416">
    <property type="term" value="F:ABC-type phosphonate transporter activity"/>
    <property type="evidence" value="ECO:0007669"/>
    <property type="project" value="InterPro"/>
</dbReference>
<evidence type="ECO:0000256" key="3">
    <source>
        <dbReference type="ARBA" id="ARBA00022475"/>
    </source>
</evidence>
<reference evidence="13 17" key="2">
    <citation type="submission" date="2019-03" db="EMBL/GenBank/DDBJ databases">
        <title>Subsurface microbial communities from deep shales in Ohio and West Virginia, USA.</title>
        <authorList>
            <person name="Wrighton K."/>
        </authorList>
    </citation>
    <scope>NUCLEOTIDE SEQUENCE [LARGE SCALE GENOMIC DNA]</scope>
    <source>
        <strain evidence="13 17">DSMZ 11287</strain>
        <strain evidence="9 16">MSL28</strain>
    </source>
</reference>
<evidence type="ECO:0000256" key="6">
    <source>
        <dbReference type="ARBA" id="ARBA00023136"/>
    </source>
</evidence>
<dbReference type="PROSITE" id="PS50928">
    <property type="entry name" value="ABC_TM1"/>
    <property type="match status" value="1"/>
</dbReference>
<comment type="similarity">
    <text evidence="7">Belongs to the binding-protein-dependent transport system permease family.</text>
</comment>
<proteinExistence type="inferred from homology"/>
<accession>A0A1G6KEB9</accession>
<feature type="transmembrane region" description="Helical" evidence="7">
    <location>
        <begin position="215"/>
        <end position="235"/>
    </location>
</feature>
<evidence type="ECO:0000313" key="12">
    <source>
        <dbReference type="EMBL" id="SET02579.1"/>
    </source>
</evidence>
<evidence type="ECO:0000256" key="2">
    <source>
        <dbReference type="ARBA" id="ARBA00022448"/>
    </source>
</evidence>
<keyword evidence="4 7" id="KW-0812">Transmembrane</keyword>
<feature type="domain" description="ABC transmembrane type-1" evidence="8">
    <location>
        <begin position="75"/>
        <end position="258"/>
    </location>
</feature>
<dbReference type="Gene3D" id="1.10.3720.10">
    <property type="entry name" value="MetI-like"/>
    <property type="match status" value="1"/>
</dbReference>
<dbReference type="Proteomes" id="UP000199519">
    <property type="component" value="Unassembled WGS sequence"/>
</dbReference>
<dbReference type="Proteomes" id="UP000198612">
    <property type="component" value="Unassembled WGS sequence"/>
</dbReference>
<feature type="transmembrane region" description="Helical" evidence="7">
    <location>
        <begin position="20"/>
        <end position="37"/>
    </location>
</feature>
<dbReference type="EMBL" id="FOHG01000018">
    <property type="protein sequence ID" value="SET02579.1"/>
    <property type="molecule type" value="Genomic_DNA"/>
</dbReference>
<comment type="subcellular location">
    <subcellularLocation>
        <location evidence="1 7">Cell membrane</location>
        <topology evidence="1 7">Multi-pass membrane protein</topology>
    </subcellularLocation>
</comment>
<evidence type="ECO:0000256" key="1">
    <source>
        <dbReference type="ARBA" id="ARBA00004651"/>
    </source>
</evidence>
<evidence type="ECO:0000313" key="10">
    <source>
        <dbReference type="EMBL" id="SDC29277.1"/>
    </source>
</evidence>
<keyword evidence="2 7" id="KW-0813">Transport</keyword>
<gene>
    <name evidence="13" type="ORF">C7954_1052</name>
    <name evidence="9" type="ORF">C8C78_11016</name>
    <name evidence="10" type="ORF">SAMN04488597_10488</name>
    <name evidence="11" type="ORF">SAMN04488598_11935</name>
    <name evidence="12" type="ORF">SAMN04515652_1189</name>
</gene>
<dbReference type="Proteomes" id="UP000247389">
    <property type="component" value="Unassembled WGS sequence"/>
</dbReference>
<protein>
    <submittedName>
        <fullName evidence="10">Phosphonate transport system permease protein</fullName>
    </submittedName>
</protein>
<evidence type="ECO:0000313" key="11">
    <source>
        <dbReference type="EMBL" id="SDF67616.1"/>
    </source>
</evidence>
<dbReference type="EMBL" id="SOEF01000005">
    <property type="protein sequence ID" value="TDX46487.1"/>
    <property type="molecule type" value="Genomic_DNA"/>
</dbReference>
<dbReference type="Proteomes" id="UP000295472">
    <property type="component" value="Unassembled WGS sequence"/>
</dbReference>
<keyword evidence="3" id="KW-1003">Cell membrane</keyword>
<evidence type="ECO:0000313" key="9">
    <source>
        <dbReference type="EMBL" id="PXV66681.1"/>
    </source>
</evidence>
<dbReference type="AlphaFoldDB" id="A0A1G6KEB9"/>
<feature type="transmembrane region" description="Helical" evidence="7">
    <location>
        <begin position="79"/>
        <end position="101"/>
    </location>
</feature>
<evidence type="ECO:0000259" key="8">
    <source>
        <dbReference type="PROSITE" id="PS50928"/>
    </source>
</evidence>
<dbReference type="SUPFAM" id="SSF161098">
    <property type="entry name" value="MetI-like"/>
    <property type="match status" value="1"/>
</dbReference>
<keyword evidence="5 7" id="KW-1133">Transmembrane helix</keyword>